<reference evidence="1 2" key="1">
    <citation type="submission" date="2021-08" db="EMBL/GenBank/DDBJ databases">
        <authorList>
            <person name="Peeters C."/>
        </authorList>
    </citation>
    <scope>NUCLEOTIDE SEQUENCE [LARGE SCALE GENOMIC DNA]</scope>
    <source>
        <strain evidence="1 2">LMG 32289</strain>
    </source>
</reference>
<dbReference type="Proteomes" id="UP000706525">
    <property type="component" value="Unassembled WGS sequence"/>
</dbReference>
<dbReference type="EMBL" id="CAJZAG010000006">
    <property type="protein sequence ID" value="CAG9175193.1"/>
    <property type="molecule type" value="Genomic_DNA"/>
</dbReference>
<keyword evidence="2" id="KW-1185">Reference proteome</keyword>
<proteinExistence type="predicted"/>
<organism evidence="1 2">
    <name type="scientific">Cupriavidus pampae</name>
    <dbReference type="NCBI Taxonomy" id="659251"/>
    <lineage>
        <taxon>Bacteria</taxon>
        <taxon>Pseudomonadati</taxon>
        <taxon>Pseudomonadota</taxon>
        <taxon>Betaproteobacteria</taxon>
        <taxon>Burkholderiales</taxon>
        <taxon>Burkholderiaceae</taxon>
        <taxon>Cupriavidus</taxon>
    </lineage>
</organism>
<dbReference type="RefSeq" id="WP_223989992.1">
    <property type="nucleotide sequence ID" value="NZ_CAJZAG010000006.1"/>
</dbReference>
<gene>
    <name evidence="1" type="ORF">LMG32289_03249</name>
</gene>
<name>A0ABM8X5H4_9BURK</name>
<protein>
    <submittedName>
        <fullName evidence="1">Uncharacterized protein</fullName>
    </submittedName>
</protein>
<accession>A0ABM8X5H4</accession>
<sequence>MKLCDRTQTTGGVEALVLPSALARPQTKAEEFAEQHRRRISFRKWIADYEARQSECDESTHEVWY</sequence>
<evidence type="ECO:0000313" key="2">
    <source>
        <dbReference type="Proteomes" id="UP000706525"/>
    </source>
</evidence>
<evidence type="ECO:0000313" key="1">
    <source>
        <dbReference type="EMBL" id="CAG9175193.1"/>
    </source>
</evidence>
<comment type="caution">
    <text evidence="1">The sequence shown here is derived from an EMBL/GenBank/DDBJ whole genome shotgun (WGS) entry which is preliminary data.</text>
</comment>